<dbReference type="AlphaFoldDB" id="A0A8J6IZA1"/>
<dbReference type="GO" id="GO:0046872">
    <property type="term" value="F:metal ion binding"/>
    <property type="evidence" value="ECO:0007669"/>
    <property type="project" value="UniProtKB-UniRule"/>
</dbReference>
<dbReference type="PANTHER" id="PTHR20275">
    <property type="entry name" value="NAD KINASE"/>
    <property type="match status" value="1"/>
</dbReference>
<evidence type="ECO:0000256" key="4">
    <source>
        <dbReference type="ARBA" id="ARBA00023027"/>
    </source>
</evidence>
<dbReference type="GO" id="GO:0019674">
    <property type="term" value="P:NAD+ metabolic process"/>
    <property type="evidence" value="ECO:0007669"/>
    <property type="project" value="InterPro"/>
</dbReference>
<feature type="binding site" evidence="6">
    <location>
        <position position="78"/>
    </location>
    <ligand>
        <name>NAD(+)</name>
        <dbReference type="ChEBI" id="CHEBI:57540"/>
    </ligand>
</feature>
<keyword evidence="3 6" id="KW-0521">NADP</keyword>
<dbReference type="Pfam" id="PF20143">
    <property type="entry name" value="NAD_kinase_C"/>
    <property type="match status" value="1"/>
</dbReference>
<dbReference type="InterPro" id="IPR002504">
    <property type="entry name" value="NADK"/>
</dbReference>
<accession>A0A8J6IZA1</accession>
<keyword evidence="6" id="KW-0963">Cytoplasm</keyword>
<keyword evidence="1 6" id="KW-0808">Transferase</keyword>
<feature type="binding site" evidence="6">
    <location>
        <begin position="73"/>
        <end position="74"/>
    </location>
    <ligand>
        <name>NAD(+)</name>
        <dbReference type="ChEBI" id="CHEBI:57540"/>
    </ligand>
</feature>
<feature type="binding site" evidence="6">
    <location>
        <begin position="146"/>
        <end position="147"/>
    </location>
    <ligand>
        <name>NAD(+)</name>
        <dbReference type="ChEBI" id="CHEBI:57540"/>
    </ligand>
</feature>
<dbReference type="SUPFAM" id="SSF111331">
    <property type="entry name" value="NAD kinase/diacylglycerol kinase-like"/>
    <property type="match status" value="1"/>
</dbReference>
<comment type="similarity">
    <text evidence="6">Belongs to the NAD kinase family.</text>
</comment>
<evidence type="ECO:0000256" key="1">
    <source>
        <dbReference type="ARBA" id="ARBA00022679"/>
    </source>
</evidence>
<comment type="cofactor">
    <cofactor evidence="6">
        <name>a divalent metal cation</name>
        <dbReference type="ChEBI" id="CHEBI:60240"/>
    </cofactor>
</comment>
<keyword evidence="2 6" id="KW-0418">Kinase</keyword>
<dbReference type="Gene3D" id="2.60.200.30">
    <property type="entry name" value="Probable inorganic polyphosphate/atp-NAD kinase, domain 2"/>
    <property type="match status" value="1"/>
</dbReference>
<dbReference type="Proteomes" id="UP000602260">
    <property type="component" value="Unassembled WGS sequence"/>
</dbReference>
<sequence>MKIILSSNPYRDRGLKAALEAQRILERAGAKTVLCLPFVPKKGERVEVPRHANLSVLARELPTADLLICFGGDGTLLHAARDATLHGVPILGVNMGSVGFMAELERTELNQLVGLAQGRYTTEQRMMLDVRVFRGEKLVSEDLALNDAVISKGSIARVVELDVLADRTLVTSVTGDGIIISTPTGSTAYSMAAGGPIVEPTSQAIIVTPVCAHRLTARAMVLSMDRTVTIALPKTARKCLYLSVDGGKAIRLCGGDRVEVKRSRHATKLVQLTHRNFYQLVNQKLGGAAQ</sequence>
<dbReference type="GO" id="GO:0051287">
    <property type="term" value="F:NAD binding"/>
    <property type="evidence" value="ECO:0007669"/>
    <property type="project" value="UniProtKB-ARBA"/>
</dbReference>
<comment type="function">
    <text evidence="6">Involved in the regulation of the intracellular balance of NAD and NADP, and is a key enzyme in the biosynthesis of NADP. Catalyzes specifically the phosphorylation on 2'-hydroxyl of the adenosine moiety of NAD to yield NADP.</text>
</comment>
<evidence type="ECO:0000256" key="6">
    <source>
        <dbReference type="HAMAP-Rule" id="MF_00361"/>
    </source>
</evidence>
<keyword evidence="6" id="KW-0547">Nucleotide-binding</keyword>
<keyword evidence="4 6" id="KW-0520">NAD</keyword>
<dbReference type="GO" id="GO:0006741">
    <property type="term" value="P:NADP+ biosynthetic process"/>
    <property type="evidence" value="ECO:0007669"/>
    <property type="project" value="UniProtKB-UniRule"/>
</dbReference>
<comment type="caution">
    <text evidence="6">Lacks conserved residue(s) required for the propagation of feature annotation.</text>
</comment>
<dbReference type="InterPro" id="IPR016064">
    <property type="entry name" value="NAD/diacylglycerol_kinase_sf"/>
</dbReference>
<feature type="active site" description="Proton acceptor" evidence="6">
    <location>
        <position position="73"/>
    </location>
</feature>
<evidence type="ECO:0000256" key="2">
    <source>
        <dbReference type="ARBA" id="ARBA00022777"/>
    </source>
</evidence>
<dbReference type="EMBL" id="JACOPN010000004">
    <property type="protein sequence ID" value="MBC5717103.1"/>
    <property type="molecule type" value="Genomic_DNA"/>
</dbReference>
<comment type="caution">
    <text evidence="7">The sequence shown here is derived from an EMBL/GenBank/DDBJ whole genome shotgun (WGS) entry which is preliminary data.</text>
</comment>
<dbReference type="GO" id="GO:0005737">
    <property type="term" value="C:cytoplasm"/>
    <property type="evidence" value="ECO:0007669"/>
    <property type="project" value="UniProtKB-SubCell"/>
</dbReference>
<keyword evidence="6" id="KW-0067">ATP-binding</keyword>
<evidence type="ECO:0000256" key="5">
    <source>
        <dbReference type="ARBA" id="ARBA00047925"/>
    </source>
</evidence>
<keyword evidence="8" id="KW-1185">Reference proteome</keyword>
<dbReference type="InterPro" id="IPR017437">
    <property type="entry name" value="ATP-NAD_kinase_PpnK-typ_C"/>
</dbReference>
<organism evidence="7 8">
    <name type="scientific">Flintibacter faecis</name>
    <dbReference type="NCBI Taxonomy" id="2763047"/>
    <lineage>
        <taxon>Bacteria</taxon>
        <taxon>Bacillati</taxon>
        <taxon>Bacillota</taxon>
        <taxon>Clostridia</taxon>
        <taxon>Eubacteriales</taxon>
        <taxon>Flintibacter</taxon>
    </lineage>
</organism>
<dbReference type="Pfam" id="PF01513">
    <property type="entry name" value="NAD_kinase"/>
    <property type="match status" value="1"/>
</dbReference>
<comment type="subcellular location">
    <subcellularLocation>
        <location evidence="6">Cytoplasm</location>
    </subcellularLocation>
</comment>
<protein>
    <recommendedName>
        <fullName evidence="6">NAD kinase</fullName>
        <ecNumber evidence="6">2.7.1.23</ecNumber>
    </recommendedName>
    <alternativeName>
        <fullName evidence="6">ATP-dependent NAD kinase</fullName>
    </alternativeName>
</protein>
<evidence type="ECO:0000256" key="3">
    <source>
        <dbReference type="ARBA" id="ARBA00022857"/>
    </source>
</evidence>
<feature type="binding site" evidence="6">
    <location>
        <position position="176"/>
    </location>
    <ligand>
        <name>NAD(+)</name>
        <dbReference type="ChEBI" id="CHEBI:57540"/>
    </ligand>
</feature>
<dbReference type="PANTHER" id="PTHR20275:SF0">
    <property type="entry name" value="NAD KINASE"/>
    <property type="match status" value="1"/>
</dbReference>
<dbReference type="EC" id="2.7.1.23" evidence="6"/>
<dbReference type="HAMAP" id="MF_00361">
    <property type="entry name" value="NAD_kinase"/>
    <property type="match status" value="1"/>
</dbReference>
<dbReference type="RefSeq" id="WP_186878405.1">
    <property type="nucleotide sequence ID" value="NZ_JACOPN010000004.1"/>
</dbReference>
<reference evidence="7" key="1">
    <citation type="submission" date="2020-08" db="EMBL/GenBank/DDBJ databases">
        <title>Genome public.</title>
        <authorList>
            <person name="Liu C."/>
            <person name="Sun Q."/>
        </authorList>
    </citation>
    <scope>NUCLEOTIDE SEQUENCE</scope>
    <source>
        <strain evidence="7">BX5</strain>
    </source>
</reference>
<name>A0A8J6IZA1_9FIRM</name>
<dbReference type="InterPro" id="IPR017438">
    <property type="entry name" value="ATP-NAD_kinase_N"/>
</dbReference>
<feature type="binding site" evidence="6">
    <location>
        <position position="157"/>
    </location>
    <ligand>
        <name>NAD(+)</name>
        <dbReference type="ChEBI" id="CHEBI:57540"/>
    </ligand>
</feature>
<evidence type="ECO:0000313" key="7">
    <source>
        <dbReference type="EMBL" id="MBC5717103.1"/>
    </source>
</evidence>
<proteinExistence type="inferred from homology"/>
<evidence type="ECO:0000313" key="8">
    <source>
        <dbReference type="Proteomes" id="UP000602260"/>
    </source>
</evidence>
<dbReference type="GO" id="GO:0005524">
    <property type="term" value="F:ATP binding"/>
    <property type="evidence" value="ECO:0007669"/>
    <property type="project" value="UniProtKB-KW"/>
</dbReference>
<gene>
    <name evidence="6" type="primary">nadK</name>
    <name evidence="7" type="ORF">H8S55_07200</name>
</gene>
<dbReference type="Gene3D" id="3.40.50.10330">
    <property type="entry name" value="Probable inorganic polyphosphate/atp-NAD kinase, domain 1"/>
    <property type="match status" value="1"/>
</dbReference>
<comment type="catalytic activity">
    <reaction evidence="5 6">
        <text>NAD(+) + ATP = ADP + NADP(+) + H(+)</text>
        <dbReference type="Rhea" id="RHEA:18629"/>
        <dbReference type="ChEBI" id="CHEBI:15378"/>
        <dbReference type="ChEBI" id="CHEBI:30616"/>
        <dbReference type="ChEBI" id="CHEBI:57540"/>
        <dbReference type="ChEBI" id="CHEBI:58349"/>
        <dbReference type="ChEBI" id="CHEBI:456216"/>
        <dbReference type="EC" id="2.7.1.23"/>
    </reaction>
</comment>
<dbReference type="GO" id="GO:0003951">
    <property type="term" value="F:NAD+ kinase activity"/>
    <property type="evidence" value="ECO:0007669"/>
    <property type="project" value="UniProtKB-UniRule"/>
</dbReference>